<proteinExistence type="predicted"/>
<sequence length="182" mass="18927">MDELTSAGPALEAVRLDRGLVQAALAKEAGLSQAALSKAEADQVPLTGERLLQVARVLECAPELLAHRAGSSLAPTACVFHRKRANTTVGQAKQARARLTLARVHAEALLDLVATAPSTLPREAPTPDEYVTPEEIATSVRRTLGLGAGPINDLVGGLNRPGKSGDSAVCDPGRCQGRLLSV</sequence>
<dbReference type="InterPro" id="IPR052345">
    <property type="entry name" value="Rad_response_metalloprotease"/>
</dbReference>
<dbReference type="RefSeq" id="WP_163207029.1">
    <property type="nucleotide sequence ID" value="NZ_JAAGWG010000026.1"/>
</dbReference>
<dbReference type="EMBL" id="JAAGWG010000026">
    <property type="protein sequence ID" value="NEK87251.1"/>
    <property type="molecule type" value="Genomic_DNA"/>
</dbReference>
<reference evidence="2 3" key="1">
    <citation type="submission" date="2019-12" db="EMBL/GenBank/DDBJ databases">
        <title>the WGS of Blastococcus saxobsidens 67B17.</title>
        <authorList>
            <person name="Jiang Z."/>
        </authorList>
    </citation>
    <scope>NUCLEOTIDE SEQUENCE [LARGE SCALE GENOMIC DNA]</scope>
    <source>
        <strain evidence="2 3">67B17</strain>
    </source>
</reference>
<dbReference type="InterPro" id="IPR001387">
    <property type="entry name" value="Cro/C1-type_HTH"/>
</dbReference>
<evidence type="ECO:0000313" key="3">
    <source>
        <dbReference type="Proteomes" id="UP000479241"/>
    </source>
</evidence>
<dbReference type="Pfam" id="PF01381">
    <property type="entry name" value="HTH_3"/>
    <property type="match status" value="1"/>
</dbReference>
<dbReference type="Gene3D" id="1.10.260.40">
    <property type="entry name" value="lambda repressor-like DNA-binding domains"/>
    <property type="match status" value="1"/>
</dbReference>
<dbReference type="PANTHER" id="PTHR43236:SF1">
    <property type="entry name" value="BLL7220 PROTEIN"/>
    <property type="match status" value="1"/>
</dbReference>
<dbReference type="PANTHER" id="PTHR43236">
    <property type="entry name" value="ANTITOXIN HIGA1"/>
    <property type="match status" value="1"/>
</dbReference>
<evidence type="ECO:0000313" key="2">
    <source>
        <dbReference type="EMBL" id="NEK87251.1"/>
    </source>
</evidence>
<gene>
    <name evidence="2" type="ORF">GCU60_16030</name>
</gene>
<protein>
    <submittedName>
        <fullName evidence="2">Helix-turn-helix transcriptional regulator</fullName>
    </submittedName>
</protein>
<dbReference type="InterPro" id="IPR010982">
    <property type="entry name" value="Lambda_DNA-bd_dom_sf"/>
</dbReference>
<dbReference type="AlphaFoldDB" id="A0A6L9W755"/>
<organism evidence="2 3">
    <name type="scientific">Blastococcus saxobsidens</name>
    <dbReference type="NCBI Taxonomy" id="138336"/>
    <lineage>
        <taxon>Bacteria</taxon>
        <taxon>Bacillati</taxon>
        <taxon>Actinomycetota</taxon>
        <taxon>Actinomycetes</taxon>
        <taxon>Geodermatophilales</taxon>
        <taxon>Geodermatophilaceae</taxon>
        <taxon>Blastococcus</taxon>
    </lineage>
</organism>
<dbReference type="SUPFAM" id="SSF47413">
    <property type="entry name" value="lambda repressor-like DNA-binding domains"/>
    <property type="match status" value="1"/>
</dbReference>
<dbReference type="CDD" id="cd00093">
    <property type="entry name" value="HTH_XRE"/>
    <property type="match status" value="1"/>
</dbReference>
<feature type="domain" description="HTH cro/C1-type" evidence="1">
    <location>
        <begin position="11"/>
        <end position="65"/>
    </location>
</feature>
<feature type="non-terminal residue" evidence="2">
    <location>
        <position position="182"/>
    </location>
</feature>
<comment type="caution">
    <text evidence="2">The sequence shown here is derived from an EMBL/GenBank/DDBJ whole genome shotgun (WGS) entry which is preliminary data.</text>
</comment>
<accession>A0A6L9W755</accession>
<evidence type="ECO:0000259" key="1">
    <source>
        <dbReference type="PROSITE" id="PS50943"/>
    </source>
</evidence>
<dbReference type="Proteomes" id="UP000479241">
    <property type="component" value="Unassembled WGS sequence"/>
</dbReference>
<dbReference type="SMART" id="SM00530">
    <property type="entry name" value="HTH_XRE"/>
    <property type="match status" value="1"/>
</dbReference>
<dbReference type="PROSITE" id="PS50943">
    <property type="entry name" value="HTH_CROC1"/>
    <property type="match status" value="1"/>
</dbReference>
<name>A0A6L9W755_9ACTN</name>
<dbReference type="GO" id="GO:0003677">
    <property type="term" value="F:DNA binding"/>
    <property type="evidence" value="ECO:0007669"/>
    <property type="project" value="InterPro"/>
</dbReference>